<evidence type="ECO:0000256" key="3">
    <source>
        <dbReference type="ARBA" id="ARBA00022833"/>
    </source>
</evidence>
<keyword evidence="10" id="KW-1185">Reference proteome</keyword>
<dbReference type="InterPro" id="IPR041645">
    <property type="entry name" value="ADAMTS_CR_2"/>
</dbReference>
<evidence type="ECO:0000256" key="6">
    <source>
        <dbReference type="SAM" id="MobiDB-lite"/>
    </source>
</evidence>
<evidence type="ECO:0000256" key="1">
    <source>
        <dbReference type="ARBA" id="ARBA00022723"/>
    </source>
</evidence>
<feature type="domain" description="ADAMTS cysteine-rich" evidence="8">
    <location>
        <begin position="20"/>
        <end position="119"/>
    </location>
</feature>
<organism evidence="9 10">
    <name type="scientific">Bugula neritina</name>
    <name type="common">Brown bryozoan</name>
    <name type="synonym">Sertularia neritina</name>
    <dbReference type="NCBI Taxonomy" id="10212"/>
    <lineage>
        <taxon>Eukaryota</taxon>
        <taxon>Metazoa</taxon>
        <taxon>Spiralia</taxon>
        <taxon>Lophotrochozoa</taxon>
        <taxon>Bryozoa</taxon>
        <taxon>Gymnolaemata</taxon>
        <taxon>Cheilostomatida</taxon>
        <taxon>Flustrina</taxon>
        <taxon>Buguloidea</taxon>
        <taxon>Bugulidae</taxon>
        <taxon>Bugula</taxon>
    </lineage>
</organism>
<accession>A0A7J7JLU9</accession>
<keyword evidence="7" id="KW-0472">Membrane</keyword>
<evidence type="ECO:0000256" key="4">
    <source>
        <dbReference type="ARBA" id="ARBA00023157"/>
    </source>
</evidence>
<keyword evidence="3" id="KW-0862">Zinc</keyword>
<dbReference type="Proteomes" id="UP000593567">
    <property type="component" value="Unassembled WGS sequence"/>
</dbReference>
<evidence type="ECO:0000313" key="10">
    <source>
        <dbReference type="Proteomes" id="UP000593567"/>
    </source>
</evidence>
<dbReference type="GO" id="GO:0016787">
    <property type="term" value="F:hydrolase activity"/>
    <property type="evidence" value="ECO:0007669"/>
    <property type="project" value="UniProtKB-KW"/>
</dbReference>
<name>A0A7J7JLU9_BUGNE</name>
<keyword evidence="7" id="KW-0812">Transmembrane</keyword>
<evidence type="ECO:0000313" key="9">
    <source>
        <dbReference type="EMBL" id="KAF6026358.1"/>
    </source>
</evidence>
<keyword evidence="1" id="KW-0479">Metal-binding</keyword>
<dbReference type="Gene3D" id="3.40.1620.60">
    <property type="match status" value="1"/>
</dbReference>
<sequence length="218" mass="24574">MCLNWVAVAADDLVNSPLMPGIKYDRFAQCKAEFSEVHMPCHGLEYHPTNGSLASYQSSFKRLVEAAKGPDKVNECLSHWCYNPSRGPGSRTCEYSIENPVLAGTWCDINKWCIEGQCIPTGTLKRGPNTPGCSRVSRIFGRYAALIVGVVFFTFGLIASVCRKRERVIQRFSRLSGGNRRTPSQYPKSSEYRPQYQYGRTDKTRDEYSARAHKQRTG</sequence>
<dbReference type="OrthoDB" id="10035764at2759"/>
<dbReference type="Pfam" id="PF17771">
    <property type="entry name" value="ADAMTS_CR_2"/>
    <property type="match status" value="1"/>
</dbReference>
<proteinExistence type="predicted"/>
<keyword evidence="5" id="KW-0325">Glycoprotein</keyword>
<keyword evidence="7" id="KW-1133">Transmembrane helix</keyword>
<comment type="caution">
    <text evidence="9">The sequence shown here is derived from an EMBL/GenBank/DDBJ whole genome shotgun (WGS) entry which is preliminary data.</text>
</comment>
<dbReference type="GO" id="GO:0046872">
    <property type="term" value="F:metal ion binding"/>
    <property type="evidence" value="ECO:0007669"/>
    <property type="project" value="UniProtKB-KW"/>
</dbReference>
<feature type="compositionally biased region" description="Polar residues" evidence="6">
    <location>
        <begin position="179"/>
        <end position="188"/>
    </location>
</feature>
<dbReference type="AlphaFoldDB" id="A0A7J7JLU9"/>
<evidence type="ECO:0000259" key="8">
    <source>
        <dbReference type="Pfam" id="PF17771"/>
    </source>
</evidence>
<feature type="compositionally biased region" description="Basic and acidic residues" evidence="6">
    <location>
        <begin position="200"/>
        <end position="210"/>
    </location>
</feature>
<protein>
    <recommendedName>
        <fullName evidence="8">ADAMTS cysteine-rich domain-containing protein</fullName>
    </recommendedName>
</protein>
<keyword evidence="2" id="KW-0378">Hydrolase</keyword>
<dbReference type="EMBL" id="VXIV02002293">
    <property type="protein sequence ID" value="KAF6026358.1"/>
    <property type="molecule type" value="Genomic_DNA"/>
</dbReference>
<evidence type="ECO:0000256" key="7">
    <source>
        <dbReference type="SAM" id="Phobius"/>
    </source>
</evidence>
<gene>
    <name evidence="9" type="ORF">EB796_015332</name>
</gene>
<keyword evidence="4" id="KW-1015">Disulfide bond</keyword>
<feature type="region of interest" description="Disordered" evidence="6">
    <location>
        <begin position="176"/>
        <end position="218"/>
    </location>
</feature>
<evidence type="ECO:0000256" key="2">
    <source>
        <dbReference type="ARBA" id="ARBA00022801"/>
    </source>
</evidence>
<evidence type="ECO:0000256" key="5">
    <source>
        <dbReference type="ARBA" id="ARBA00023180"/>
    </source>
</evidence>
<reference evidence="9" key="1">
    <citation type="submission" date="2020-06" db="EMBL/GenBank/DDBJ databases">
        <title>Draft genome of Bugula neritina, a colonial animal packing powerful symbionts and potential medicines.</title>
        <authorList>
            <person name="Rayko M."/>
        </authorList>
    </citation>
    <scope>NUCLEOTIDE SEQUENCE [LARGE SCALE GENOMIC DNA]</scope>
    <source>
        <strain evidence="9">Kwan_BN1</strain>
    </source>
</reference>
<feature type="transmembrane region" description="Helical" evidence="7">
    <location>
        <begin position="143"/>
        <end position="162"/>
    </location>
</feature>